<dbReference type="Proteomes" id="UP001310022">
    <property type="component" value="Unassembled WGS sequence"/>
</dbReference>
<organism evidence="2 3">
    <name type="scientific">Persicobacter diffluens</name>
    <dbReference type="NCBI Taxonomy" id="981"/>
    <lineage>
        <taxon>Bacteria</taxon>
        <taxon>Pseudomonadati</taxon>
        <taxon>Bacteroidota</taxon>
        <taxon>Cytophagia</taxon>
        <taxon>Cytophagales</taxon>
        <taxon>Persicobacteraceae</taxon>
        <taxon>Persicobacter</taxon>
    </lineage>
</organism>
<comment type="caution">
    <text evidence="2">The sequence shown here is derived from an EMBL/GenBank/DDBJ whole genome shotgun (WGS) entry which is preliminary data.</text>
</comment>
<dbReference type="AlphaFoldDB" id="A0AAN4W1E0"/>
<proteinExistence type="predicted"/>
<evidence type="ECO:0000313" key="2">
    <source>
        <dbReference type="EMBL" id="GJM62537.1"/>
    </source>
</evidence>
<reference evidence="2 3" key="1">
    <citation type="submission" date="2021-12" db="EMBL/GenBank/DDBJ databases">
        <title>Genome sequencing of bacteria with rrn-lacking chromosome and rrn-plasmid.</title>
        <authorList>
            <person name="Anda M."/>
            <person name="Iwasaki W."/>
        </authorList>
    </citation>
    <scope>NUCLEOTIDE SEQUENCE [LARGE SCALE GENOMIC DNA]</scope>
    <source>
        <strain evidence="2 3">NBRC 15940</strain>
    </source>
</reference>
<sequence length="245" mass="27729">MEIQILLRTRTIMRTIKNLLLALLIIASGNVFAQELNNWQKKKLEKEIAEMTEVMGLSDKQVKKVKTAQAVDAAKISGSVTKGTPEAREAWKKHGSDFNNQLKSIVGDDNWKNWLAHNKNKKNGGQAKANGKGKAQKSANAHDFTEKTNNYLASKKLNDHQMKKASKELAEMIRVMDLTQEQQLAVIDVKVYQFVQSKKISKETTDGSEERKAAYKKLGKEVSEKLLAATSKRQMNKWWSRNKNS</sequence>
<protein>
    <submittedName>
        <fullName evidence="2">Uncharacterized protein</fullName>
    </submittedName>
</protein>
<feature type="region of interest" description="Disordered" evidence="1">
    <location>
        <begin position="118"/>
        <end position="144"/>
    </location>
</feature>
<evidence type="ECO:0000256" key="1">
    <source>
        <dbReference type="SAM" id="MobiDB-lite"/>
    </source>
</evidence>
<accession>A0AAN4W1E0</accession>
<evidence type="ECO:0000313" key="3">
    <source>
        <dbReference type="Proteomes" id="UP001310022"/>
    </source>
</evidence>
<gene>
    <name evidence="2" type="ORF">PEDI_30890</name>
</gene>
<feature type="compositionally biased region" description="Low complexity" evidence="1">
    <location>
        <begin position="123"/>
        <end position="141"/>
    </location>
</feature>
<name>A0AAN4W1E0_9BACT</name>
<keyword evidence="3" id="KW-1185">Reference proteome</keyword>
<dbReference type="EMBL" id="BQKE01000002">
    <property type="protein sequence ID" value="GJM62537.1"/>
    <property type="molecule type" value="Genomic_DNA"/>
</dbReference>